<evidence type="ECO:0000256" key="7">
    <source>
        <dbReference type="ARBA" id="ARBA00024033"/>
    </source>
</evidence>
<feature type="transmembrane region" description="Helical" evidence="8">
    <location>
        <begin position="304"/>
        <end position="326"/>
    </location>
</feature>
<dbReference type="Proteomes" id="UP001138751">
    <property type="component" value="Unassembled WGS sequence"/>
</dbReference>
<evidence type="ECO:0000256" key="6">
    <source>
        <dbReference type="ARBA" id="ARBA00023136"/>
    </source>
</evidence>
<proteinExistence type="inferred from homology"/>
<dbReference type="GO" id="GO:0016758">
    <property type="term" value="F:hexosyltransferase activity"/>
    <property type="evidence" value="ECO:0007669"/>
    <property type="project" value="InterPro"/>
</dbReference>
<reference evidence="9" key="2">
    <citation type="journal article" date="2021" name="Syst. Appl. Microbiol.">
        <title>Roseomonas hellenica sp. nov., isolated from roots of wild-growing Alkanna tinctoria.</title>
        <authorList>
            <person name="Rat A."/>
            <person name="Naranjo H.D."/>
            <person name="Lebbe L."/>
            <person name="Cnockaert M."/>
            <person name="Krigas N."/>
            <person name="Grigoriadou K."/>
            <person name="Maloupa E."/>
            <person name="Willems A."/>
        </authorList>
    </citation>
    <scope>NUCLEOTIDE SEQUENCE</scope>
    <source>
        <strain evidence="9">LMG 31231</strain>
    </source>
</reference>
<evidence type="ECO:0000256" key="1">
    <source>
        <dbReference type="ARBA" id="ARBA00004651"/>
    </source>
</evidence>
<dbReference type="EMBL" id="JAAEDM010000071">
    <property type="protein sequence ID" value="MBR0673431.1"/>
    <property type="molecule type" value="Genomic_DNA"/>
</dbReference>
<keyword evidence="3" id="KW-0808">Transferase</keyword>
<evidence type="ECO:0000256" key="8">
    <source>
        <dbReference type="SAM" id="Phobius"/>
    </source>
</evidence>
<feature type="transmembrane region" description="Helical" evidence="8">
    <location>
        <begin position="159"/>
        <end position="188"/>
    </location>
</feature>
<feature type="transmembrane region" description="Helical" evidence="8">
    <location>
        <begin position="259"/>
        <end position="292"/>
    </location>
</feature>
<evidence type="ECO:0000313" key="9">
    <source>
        <dbReference type="EMBL" id="MBR0673431.1"/>
    </source>
</evidence>
<feature type="transmembrane region" description="Helical" evidence="8">
    <location>
        <begin position="346"/>
        <end position="379"/>
    </location>
</feature>
<reference evidence="9" key="1">
    <citation type="submission" date="2020-01" db="EMBL/GenBank/DDBJ databases">
        <authorList>
            <person name="Rat A."/>
        </authorList>
    </citation>
    <scope>NUCLEOTIDE SEQUENCE</scope>
    <source>
        <strain evidence="9">LMG 31231</strain>
    </source>
</reference>
<keyword evidence="4 8" id="KW-0812">Transmembrane</keyword>
<feature type="transmembrane region" description="Helical" evidence="8">
    <location>
        <begin position="209"/>
        <end position="228"/>
    </location>
</feature>
<feature type="transmembrane region" description="Helical" evidence="8">
    <location>
        <begin position="98"/>
        <end position="127"/>
    </location>
</feature>
<dbReference type="GO" id="GO:0005886">
    <property type="term" value="C:plasma membrane"/>
    <property type="evidence" value="ECO:0007669"/>
    <property type="project" value="UniProtKB-SubCell"/>
</dbReference>
<dbReference type="RefSeq" id="WP_211863837.1">
    <property type="nucleotide sequence ID" value="NZ_JAAEDM010000071.1"/>
</dbReference>
<keyword evidence="10" id="KW-1185">Reference proteome</keyword>
<feature type="transmembrane region" description="Helical" evidence="8">
    <location>
        <begin position="134"/>
        <end position="153"/>
    </location>
</feature>
<protein>
    <submittedName>
        <fullName evidence="9">DUF2029 domain-containing protein</fullName>
    </submittedName>
</protein>
<evidence type="ECO:0000256" key="3">
    <source>
        <dbReference type="ARBA" id="ARBA00022679"/>
    </source>
</evidence>
<dbReference type="AlphaFoldDB" id="A0A9X9X202"/>
<dbReference type="Pfam" id="PF09594">
    <property type="entry name" value="GT87"/>
    <property type="match status" value="1"/>
</dbReference>
<comment type="caution">
    <text evidence="9">The sequence shown here is derived from an EMBL/GenBank/DDBJ whole genome shotgun (WGS) entry which is preliminary data.</text>
</comment>
<dbReference type="InterPro" id="IPR018584">
    <property type="entry name" value="GT87"/>
</dbReference>
<comment type="subcellular location">
    <subcellularLocation>
        <location evidence="1">Cell membrane</location>
        <topology evidence="1">Multi-pass membrane protein</topology>
    </subcellularLocation>
</comment>
<evidence type="ECO:0000256" key="5">
    <source>
        <dbReference type="ARBA" id="ARBA00022989"/>
    </source>
</evidence>
<keyword evidence="5 8" id="KW-1133">Transmembrane helix</keyword>
<gene>
    <name evidence="9" type="ORF">GXW76_19815</name>
</gene>
<organism evidence="9 10">
    <name type="scientific">Neoroseomonas soli</name>
    <dbReference type="NCBI Taxonomy" id="1081025"/>
    <lineage>
        <taxon>Bacteria</taxon>
        <taxon>Pseudomonadati</taxon>
        <taxon>Pseudomonadota</taxon>
        <taxon>Alphaproteobacteria</taxon>
        <taxon>Acetobacterales</taxon>
        <taxon>Acetobacteraceae</taxon>
        <taxon>Neoroseomonas</taxon>
    </lineage>
</organism>
<keyword evidence="6 8" id="KW-0472">Membrane</keyword>
<keyword evidence="2" id="KW-1003">Cell membrane</keyword>
<evidence type="ECO:0000256" key="4">
    <source>
        <dbReference type="ARBA" id="ARBA00022692"/>
    </source>
</evidence>
<name>A0A9X9X202_9PROT</name>
<sequence length="392" mass="40348">MIAWLRDAAWMTPERLRLYGLLGALLSLALLAAFLRVVLGGDGSVPGDVDFVAFYAAARLGLDGPPEAAWDQDLHAAARDAALGARARIYPFLHPPTFLLILLPLALLPYGAAMAAWVLGTGAAFLAALRAWGVGRWSLLAAALSPAAVLNAAHGQTGFLTAALLAAAGLGIGVRPWLAGIGFALLATKPQLGLLVLPALLAARRWAEIGWGAVFLGLHLLATLALFGPQAWRDFAGLGLAYQEVVRGGTLAAWKLQSVAAFATTAGFGGAAAMMLQGVVAIAVMVAVAAILRRRPGGRAEAAAIGAGLPLVTPYILMYDLVILLLPMAWVMTEAQRTGFLPWERIVLLAALVVPGVALVAGLGAGISVTAPVAAALLAVVLRRIGAGRSGT</sequence>
<comment type="similarity">
    <text evidence="7">Belongs to the glycosyltransferase 87 family.</text>
</comment>
<evidence type="ECO:0000313" key="10">
    <source>
        <dbReference type="Proteomes" id="UP001138751"/>
    </source>
</evidence>
<evidence type="ECO:0000256" key="2">
    <source>
        <dbReference type="ARBA" id="ARBA00022475"/>
    </source>
</evidence>
<accession>A0A9X9X202</accession>